<dbReference type="EMBL" id="JACHJL010000027">
    <property type="protein sequence ID" value="MBB5939798.1"/>
    <property type="molecule type" value="Genomic_DNA"/>
</dbReference>
<evidence type="ECO:0000256" key="1">
    <source>
        <dbReference type="ARBA" id="ARBA00013258"/>
    </source>
</evidence>
<gene>
    <name evidence="7" type="ORF">FHS42_006894</name>
</gene>
<dbReference type="RefSeq" id="WP_246495747.1">
    <property type="nucleotide sequence ID" value="NZ_JACHJL010000027.1"/>
</dbReference>
<protein>
    <recommendedName>
        <fullName evidence="1">[acyl-carrier-protein] S-malonyltransferase</fullName>
        <ecNumber evidence="1">2.3.1.39</ecNumber>
    </recommendedName>
</protein>
<evidence type="ECO:0000313" key="7">
    <source>
        <dbReference type="EMBL" id="MBB5939798.1"/>
    </source>
</evidence>
<organism evidence="7 8">
    <name type="scientific">Streptomyces zagrosensis</name>
    <dbReference type="NCBI Taxonomy" id="1042984"/>
    <lineage>
        <taxon>Bacteria</taxon>
        <taxon>Bacillati</taxon>
        <taxon>Actinomycetota</taxon>
        <taxon>Actinomycetes</taxon>
        <taxon>Kitasatosporales</taxon>
        <taxon>Streptomycetaceae</taxon>
        <taxon>Streptomyces</taxon>
    </lineage>
</organism>
<evidence type="ECO:0000259" key="6">
    <source>
        <dbReference type="Pfam" id="PF21124"/>
    </source>
</evidence>
<dbReference type="Gene3D" id="3.40.366.10">
    <property type="entry name" value="Malonyl-Coenzyme A Acyl Carrier Protein, domain 2"/>
    <property type="match status" value="2"/>
</dbReference>
<comment type="caution">
    <text evidence="7">The sequence shown here is derived from an EMBL/GenBank/DDBJ whole genome shotgun (WGS) entry which is preliminary data.</text>
</comment>
<dbReference type="InterPro" id="IPR050858">
    <property type="entry name" value="Mal-CoA-ACP_Trans/PKS_FabD"/>
</dbReference>
<evidence type="ECO:0000256" key="5">
    <source>
        <dbReference type="SAM" id="Phobius"/>
    </source>
</evidence>
<reference evidence="7 8" key="1">
    <citation type="submission" date="2020-08" db="EMBL/GenBank/DDBJ databases">
        <title>Genomic Encyclopedia of Type Strains, Phase III (KMG-III): the genomes of soil and plant-associated and newly described type strains.</title>
        <authorList>
            <person name="Whitman W."/>
        </authorList>
    </citation>
    <scope>NUCLEOTIDE SEQUENCE [LARGE SCALE GENOMIC DNA]</scope>
    <source>
        <strain evidence="7 8">CECT 8305</strain>
    </source>
</reference>
<accession>A0A7W9V1Z2</accession>
<dbReference type="GO" id="GO:0004314">
    <property type="term" value="F:[acyl-carrier-protein] S-malonyltransferase activity"/>
    <property type="evidence" value="ECO:0007669"/>
    <property type="project" value="UniProtKB-EC"/>
</dbReference>
<feature type="transmembrane region" description="Helical" evidence="5">
    <location>
        <begin position="20"/>
        <end position="40"/>
    </location>
</feature>
<keyword evidence="5" id="KW-0472">Membrane</keyword>
<dbReference type="InterPro" id="IPR016035">
    <property type="entry name" value="Acyl_Trfase/lysoPLipase"/>
</dbReference>
<dbReference type="PANTHER" id="PTHR42681">
    <property type="entry name" value="MALONYL-COA-ACYL CARRIER PROTEIN TRANSACYLASE, MITOCHONDRIAL"/>
    <property type="match status" value="1"/>
</dbReference>
<dbReference type="InterPro" id="IPR001227">
    <property type="entry name" value="Ac_transferase_dom_sf"/>
</dbReference>
<dbReference type="Pfam" id="PF21124">
    <property type="entry name" value="VinK_C"/>
    <property type="match status" value="1"/>
</dbReference>
<dbReference type="Proteomes" id="UP000588098">
    <property type="component" value="Unassembled WGS sequence"/>
</dbReference>
<keyword evidence="5" id="KW-1133">Transmembrane helix</keyword>
<dbReference type="SUPFAM" id="SSF52151">
    <property type="entry name" value="FabD/lysophospholipase-like"/>
    <property type="match status" value="1"/>
</dbReference>
<proteinExistence type="predicted"/>
<dbReference type="GO" id="GO:0006633">
    <property type="term" value="P:fatty acid biosynthetic process"/>
    <property type="evidence" value="ECO:0007669"/>
    <property type="project" value="TreeGrafter"/>
</dbReference>
<dbReference type="EC" id="2.3.1.39" evidence="1"/>
<name>A0A7W9V1Z2_9ACTN</name>
<dbReference type="AlphaFoldDB" id="A0A7W9V1Z2"/>
<evidence type="ECO:0000256" key="4">
    <source>
        <dbReference type="ARBA" id="ARBA00048462"/>
    </source>
</evidence>
<keyword evidence="8" id="KW-1185">Reference proteome</keyword>
<dbReference type="PANTHER" id="PTHR42681:SF1">
    <property type="entry name" value="MALONYL-COA-ACYL CARRIER PROTEIN TRANSACYLASE, MITOCHONDRIAL"/>
    <property type="match status" value="1"/>
</dbReference>
<sequence length="329" mass="36046">MPRPTDRPVPRASRTGEQTSAVVFPGLAGTTFAALGKFLVLDRFARPRVRVADEVLGYPLLERFRDSTDDDYSESAQVASLISSLALAERAETVRGARPRFCAGPSFGLRPTAVYSGALDLAEGIRLTAAIARREREFFRTHHSDIVTHTVVRVPAEPLAALLAEWNARGDRLEVSGDLDQGFAMVTLRETLLDRFKRAIGSIGGYSMHTMRPPAHSTLFGELRTAMEQDVFADVGLRTPRIAVVKDQDGSIVDTAEAMRTMLLDTFNRPFNWRAVVGTLVAQGVHTVHFTGADALFTRLDSTVRHLHVVKTDPKSALRPSSLPVGETV</sequence>
<keyword evidence="5" id="KW-0812">Transmembrane</keyword>
<evidence type="ECO:0000256" key="3">
    <source>
        <dbReference type="ARBA" id="ARBA00023315"/>
    </source>
</evidence>
<dbReference type="InterPro" id="IPR049416">
    <property type="entry name" value="VinK-like_small"/>
</dbReference>
<keyword evidence="3 7" id="KW-0012">Acyltransferase</keyword>
<evidence type="ECO:0000313" key="8">
    <source>
        <dbReference type="Proteomes" id="UP000588098"/>
    </source>
</evidence>
<feature type="domain" description="Malonyl-CoA-[acyl-carrier-protein] transacylase small" evidence="6">
    <location>
        <begin position="151"/>
        <end position="211"/>
    </location>
</feature>
<keyword evidence="2 7" id="KW-0808">Transferase</keyword>
<evidence type="ECO:0000256" key="2">
    <source>
        <dbReference type="ARBA" id="ARBA00022679"/>
    </source>
</evidence>
<comment type="catalytic activity">
    <reaction evidence="4">
        <text>holo-[ACP] + malonyl-CoA = malonyl-[ACP] + CoA</text>
        <dbReference type="Rhea" id="RHEA:41792"/>
        <dbReference type="Rhea" id="RHEA-COMP:9623"/>
        <dbReference type="Rhea" id="RHEA-COMP:9685"/>
        <dbReference type="ChEBI" id="CHEBI:57287"/>
        <dbReference type="ChEBI" id="CHEBI:57384"/>
        <dbReference type="ChEBI" id="CHEBI:64479"/>
        <dbReference type="ChEBI" id="CHEBI:78449"/>
        <dbReference type="EC" id="2.3.1.39"/>
    </reaction>
</comment>